<accession>A0A7S0T3G2</accession>
<dbReference type="Gene3D" id="3.30.360.10">
    <property type="entry name" value="Dihydrodipicolinate Reductase, domain 2"/>
    <property type="match status" value="1"/>
</dbReference>
<proteinExistence type="predicted"/>
<organism evidence="2">
    <name type="scientific">Mantoniella antarctica</name>
    <dbReference type="NCBI Taxonomy" id="81844"/>
    <lineage>
        <taxon>Eukaryota</taxon>
        <taxon>Viridiplantae</taxon>
        <taxon>Chlorophyta</taxon>
        <taxon>Mamiellophyceae</taxon>
        <taxon>Mamiellales</taxon>
        <taxon>Mamiellaceae</taxon>
        <taxon>Mantoniella</taxon>
    </lineage>
</organism>
<reference evidence="2" key="1">
    <citation type="submission" date="2021-01" db="EMBL/GenBank/DDBJ databases">
        <authorList>
            <person name="Corre E."/>
            <person name="Pelletier E."/>
            <person name="Niang G."/>
            <person name="Scheremetjew M."/>
            <person name="Finn R."/>
            <person name="Kale V."/>
            <person name="Holt S."/>
            <person name="Cochrane G."/>
            <person name="Meng A."/>
            <person name="Brown T."/>
            <person name="Cohen L."/>
        </authorList>
    </citation>
    <scope>NUCLEOTIDE SEQUENCE</scope>
    <source>
        <strain evidence="2">SL-175</strain>
    </source>
</reference>
<evidence type="ECO:0000313" key="2">
    <source>
        <dbReference type="EMBL" id="CAD8720832.1"/>
    </source>
</evidence>
<evidence type="ECO:0000256" key="1">
    <source>
        <dbReference type="SAM" id="MobiDB-lite"/>
    </source>
</evidence>
<dbReference type="EMBL" id="HBFC01033708">
    <property type="protein sequence ID" value="CAD8720832.1"/>
    <property type="molecule type" value="Transcribed_RNA"/>
</dbReference>
<feature type="region of interest" description="Disordered" evidence="1">
    <location>
        <begin position="1"/>
        <end position="26"/>
    </location>
</feature>
<dbReference type="Pfam" id="PF08854">
    <property type="entry name" value="DUF1824"/>
    <property type="match status" value="1"/>
</dbReference>
<dbReference type="InterPro" id="IPR014953">
    <property type="entry name" value="DUF1824"/>
</dbReference>
<sequence length="329" mass="32981">MMASSAASTMTMPRSIDTSSTSGTWCRHRCPTAPGPAATTQSVASCVVNASRVRLAPVSRVVRRAATPEGNVDEGSSSIDPDADADTGTDTNESGELTAFANKDAFQALANLGGNSSAGAGAGGGGGFGSTAVKASAASNPFAASNVATAAAVPAGFIATGVAAADLPAKSDADRLLLRFDRDQRKGVIPEEGTPKGSPQCTHPPLRASCRSLAALSSRVMIGICAPDAAGGVAALKAWTGDLGLPRGMLHGLDVDGKAVEPPAGPVFIKYNSDSGDAFLSGYGGDYRGVLFTPEVGDGAFRQYGYLPLELPNAGMGEVLTATDGEATA</sequence>
<protein>
    <submittedName>
        <fullName evidence="2">Uncharacterized protein</fullName>
    </submittedName>
</protein>
<gene>
    <name evidence="2" type="ORF">MANT1106_LOCUS20044</name>
</gene>
<dbReference type="AlphaFoldDB" id="A0A7S0T3G2"/>
<name>A0A7S0T3G2_9CHLO</name>
<dbReference type="SUPFAM" id="SSF160532">
    <property type="entry name" value="Ava3019-like"/>
    <property type="match status" value="1"/>
</dbReference>
<feature type="region of interest" description="Disordered" evidence="1">
    <location>
        <begin position="66"/>
        <end position="95"/>
    </location>
</feature>
<feature type="compositionally biased region" description="Low complexity" evidence="1">
    <location>
        <begin position="1"/>
        <end position="12"/>
    </location>
</feature>